<evidence type="ECO:0000313" key="3">
    <source>
        <dbReference type="EMBL" id="QXO16692.1"/>
    </source>
</evidence>
<dbReference type="InterPro" id="IPR050469">
    <property type="entry name" value="Diguanylate_Cyclase"/>
</dbReference>
<reference evidence="3" key="1">
    <citation type="submission" date="2021-06" db="EMBL/GenBank/DDBJ databases">
        <title>Vibrio nov. sp., novel gut bacterium isolated from Yellow Sea oyster.</title>
        <authorList>
            <person name="Muhammad N."/>
            <person name="Nguyen T.H."/>
            <person name="Lee Y.-J."/>
            <person name="Ko J."/>
            <person name="Kim S.-G."/>
        </authorList>
    </citation>
    <scope>NUCLEOTIDE SEQUENCE</scope>
    <source>
        <strain evidence="3">OG9-811</strain>
    </source>
</reference>
<dbReference type="NCBIfam" id="TIGR00254">
    <property type="entry name" value="GGDEF"/>
    <property type="match status" value="1"/>
</dbReference>
<proteinExistence type="predicted"/>
<dbReference type="RefSeq" id="WP_218562199.1">
    <property type="nucleotide sequence ID" value="NZ_CP076643.1"/>
</dbReference>
<keyword evidence="4" id="KW-1185">Reference proteome</keyword>
<sequence length="521" mass="59428">MGILEQDIQNQLDQLRSKLEQTRLTHRDTSFKFNREQKVLKRIVASLSQACQGENIQLNGYLSELRQAIEQQTDISSIIPRLAVLERMLKQQTLNMDKQSHHLDAQIKSSGEILLRVPGLPAKIKRDLRDLLSFSAAQPPSKVEQAMRLLALYERSVKIISANPQALNADLAGGADQELLASLSEELQNLITELDFDGEYGDLLTDIRAKLLSGVTTQSLLELTMDVLKLVIAGTHAERKGSEKFLDQVNTSLCNNIKSVNQNLEQSQSYQVHRAEMHVELSSLVGRSQSTLKEGTELAATKARLGPMLDELASLSERLTHAEQREQVLIERMQYTRSQMEALYEMTQDYRRRLDDQARRMQQDTLTNVYNRSAFNDRLEHEYHRWIRTQNNLRLVMLDIDKFKAINDSFGFMAGDKALRIIARTISKEVNETATVARFSGEEFVILLPDHSDNDSYQIIQQIQRNVSKLPFKFRDKSITITLTAASTCFKESDTPEIVLERAYRAMSDAKKYGPNQIAWK</sequence>
<organism evidence="3 4">
    <name type="scientific">Vibrio ostreae</name>
    <dbReference type="NCBI Taxonomy" id="2841925"/>
    <lineage>
        <taxon>Bacteria</taxon>
        <taxon>Pseudomonadati</taxon>
        <taxon>Pseudomonadota</taxon>
        <taxon>Gammaproteobacteria</taxon>
        <taxon>Vibrionales</taxon>
        <taxon>Vibrionaceae</taxon>
        <taxon>Vibrio</taxon>
    </lineage>
</organism>
<dbReference type="Proteomes" id="UP000694232">
    <property type="component" value="Chromosome 1"/>
</dbReference>
<evidence type="ECO:0000256" key="1">
    <source>
        <dbReference type="ARBA" id="ARBA00012528"/>
    </source>
</evidence>
<dbReference type="Pfam" id="PF00990">
    <property type="entry name" value="GGDEF"/>
    <property type="match status" value="1"/>
</dbReference>
<dbReference type="SMART" id="SM00267">
    <property type="entry name" value="GGDEF"/>
    <property type="match status" value="1"/>
</dbReference>
<gene>
    <name evidence="3" type="ORF">KNV97_14530</name>
</gene>
<dbReference type="PANTHER" id="PTHR45138:SF9">
    <property type="entry name" value="DIGUANYLATE CYCLASE DGCM-RELATED"/>
    <property type="match status" value="1"/>
</dbReference>
<evidence type="ECO:0000313" key="4">
    <source>
        <dbReference type="Proteomes" id="UP000694232"/>
    </source>
</evidence>
<keyword evidence="3" id="KW-0548">Nucleotidyltransferase</keyword>
<dbReference type="CDD" id="cd01949">
    <property type="entry name" value="GGDEF"/>
    <property type="match status" value="1"/>
</dbReference>
<dbReference type="EMBL" id="CP076643">
    <property type="protein sequence ID" value="QXO16692.1"/>
    <property type="molecule type" value="Genomic_DNA"/>
</dbReference>
<feature type="domain" description="GGDEF" evidence="2">
    <location>
        <begin position="391"/>
        <end position="521"/>
    </location>
</feature>
<dbReference type="EC" id="2.7.7.65" evidence="1"/>
<dbReference type="InterPro" id="IPR048516">
    <property type="entry name" value="DGCcoil"/>
</dbReference>
<dbReference type="AlphaFoldDB" id="A0A975U930"/>
<protein>
    <recommendedName>
        <fullName evidence="1">diguanylate cyclase</fullName>
        <ecNumber evidence="1">2.7.7.65</ecNumber>
    </recommendedName>
</protein>
<dbReference type="GO" id="GO:0005886">
    <property type="term" value="C:plasma membrane"/>
    <property type="evidence" value="ECO:0007669"/>
    <property type="project" value="TreeGrafter"/>
</dbReference>
<evidence type="ECO:0000259" key="2">
    <source>
        <dbReference type="PROSITE" id="PS50887"/>
    </source>
</evidence>
<dbReference type="GO" id="GO:0043709">
    <property type="term" value="P:cell adhesion involved in single-species biofilm formation"/>
    <property type="evidence" value="ECO:0007669"/>
    <property type="project" value="TreeGrafter"/>
</dbReference>
<keyword evidence="3" id="KW-0808">Transferase</keyword>
<name>A0A975U930_9VIBR</name>
<dbReference type="InterPro" id="IPR000160">
    <property type="entry name" value="GGDEF_dom"/>
</dbReference>
<dbReference type="PROSITE" id="PS50887">
    <property type="entry name" value="GGDEF"/>
    <property type="match status" value="1"/>
</dbReference>
<accession>A0A975U930</accession>
<dbReference type="GO" id="GO:1902201">
    <property type="term" value="P:negative regulation of bacterial-type flagellum-dependent cell motility"/>
    <property type="evidence" value="ECO:0007669"/>
    <property type="project" value="TreeGrafter"/>
</dbReference>
<dbReference type="KEGG" id="vos:KNV97_14530"/>
<dbReference type="PANTHER" id="PTHR45138">
    <property type="entry name" value="REGULATORY COMPONENTS OF SENSORY TRANSDUCTION SYSTEM"/>
    <property type="match status" value="1"/>
</dbReference>
<dbReference type="Pfam" id="PF20975">
    <property type="entry name" value="DGCcoil"/>
    <property type="match status" value="1"/>
</dbReference>
<dbReference type="GO" id="GO:0052621">
    <property type="term" value="F:diguanylate cyclase activity"/>
    <property type="evidence" value="ECO:0007669"/>
    <property type="project" value="UniProtKB-EC"/>
</dbReference>